<keyword evidence="2" id="KW-1185">Reference proteome</keyword>
<dbReference type="RefSeq" id="WP_086782861.1">
    <property type="nucleotide sequence ID" value="NZ_JAGIOO010000001.1"/>
</dbReference>
<proteinExistence type="predicted"/>
<dbReference type="Proteomes" id="UP001519363">
    <property type="component" value="Unassembled WGS sequence"/>
</dbReference>
<sequence>MSQHVDIKAMAAHEFAATVEEGRETTHHRVVLPEEFAEEIRVQTDQPAVPDHRIVSESLSFLLSHSRNTELPHDIDLSRVSGQDERFLPELRDRLVALA</sequence>
<evidence type="ECO:0000313" key="2">
    <source>
        <dbReference type="Proteomes" id="UP001519363"/>
    </source>
</evidence>
<organism evidence="1 2">
    <name type="scientific">Crossiella equi</name>
    <dbReference type="NCBI Taxonomy" id="130796"/>
    <lineage>
        <taxon>Bacteria</taxon>
        <taxon>Bacillati</taxon>
        <taxon>Actinomycetota</taxon>
        <taxon>Actinomycetes</taxon>
        <taxon>Pseudonocardiales</taxon>
        <taxon>Pseudonocardiaceae</taxon>
        <taxon>Crossiella</taxon>
    </lineage>
</organism>
<gene>
    <name evidence="1" type="ORF">JOF53_007731</name>
</gene>
<reference evidence="1 2" key="1">
    <citation type="submission" date="2021-03" db="EMBL/GenBank/DDBJ databases">
        <title>Sequencing the genomes of 1000 actinobacteria strains.</title>
        <authorList>
            <person name="Klenk H.-P."/>
        </authorList>
    </citation>
    <scope>NUCLEOTIDE SEQUENCE [LARGE SCALE GENOMIC DNA]</scope>
    <source>
        <strain evidence="1 2">DSM 44580</strain>
    </source>
</reference>
<comment type="caution">
    <text evidence="1">The sequence shown here is derived from an EMBL/GenBank/DDBJ whole genome shotgun (WGS) entry which is preliminary data.</text>
</comment>
<name>A0ABS5AQL4_9PSEU</name>
<dbReference type="EMBL" id="JAGIOO010000001">
    <property type="protein sequence ID" value="MBP2478859.1"/>
    <property type="molecule type" value="Genomic_DNA"/>
</dbReference>
<protein>
    <submittedName>
        <fullName evidence="1">Uncharacterized protein</fullName>
    </submittedName>
</protein>
<evidence type="ECO:0000313" key="1">
    <source>
        <dbReference type="EMBL" id="MBP2478859.1"/>
    </source>
</evidence>
<accession>A0ABS5AQL4</accession>